<dbReference type="AlphaFoldDB" id="A0A437AH62"/>
<evidence type="ECO:0000313" key="2">
    <source>
        <dbReference type="EMBL" id="RVD90502.1"/>
    </source>
</evidence>
<comment type="caution">
    <text evidence="2">The sequence shown here is derived from an EMBL/GenBank/DDBJ whole genome shotgun (WGS) entry which is preliminary data.</text>
</comment>
<feature type="non-terminal residue" evidence="2">
    <location>
        <position position="236"/>
    </location>
</feature>
<name>A0A437AH62_9MICR</name>
<dbReference type="EMBL" id="RCSS01000910">
    <property type="protein sequence ID" value="RVD90502.1"/>
    <property type="molecule type" value="Genomic_DNA"/>
</dbReference>
<dbReference type="Proteomes" id="UP000282876">
    <property type="component" value="Unassembled WGS sequence"/>
</dbReference>
<evidence type="ECO:0000256" key="1">
    <source>
        <dbReference type="SAM" id="Phobius"/>
    </source>
</evidence>
<accession>A0A437AH62</accession>
<feature type="transmembrane region" description="Helical" evidence="1">
    <location>
        <begin position="12"/>
        <end position="45"/>
    </location>
</feature>
<reference evidence="2 3" key="1">
    <citation type="submission" date="2018-10" db="EMBL/GenBank/DDBJ databases">
        <title>Draft genome sequence of the microsporidian Tubulinosema ratisbonensis.</title>
        <authorList>
            <person name="Polonais V."/>
            <person name="Peyretaillade E."/>
            <person name="Niehus S."/>
            <person name="Wawrzyniak I."/>
            <person name="Franchet A."/>
            <person name="Gaspin C."/>
            <person name="Reichstadt M."/>
            <person name="Belser C."/>
            <person name="Labadie K."/>
            <person name="Delbac F."/>
            <person name="Ferrandon D."/>
        </authorList>
    </citation>
    <scope>NUCLEOTIDE SEQUENCE [LARGE SCALE GENOMIC DNA]</scope>
    <source>
        <strain evidence="2 3">Franzen</strain>
    </source>
</reference>
<dbReference type="VEuPathDB" id="MicrosporidiaDB:TUBRATIS_30670"/>
<feature type="transmembrane region" description="Helical" evidence="1">
    <location>
        <begin position="51"/>
        <end position="68"/>
    </location>
</feature>
<gene>
    <name evidence="2" type="ORF">TUBRATIS_30670</name>
</gene>
<proteinExistence type="predicted"/>
<evidence type="ECO:0000313" key="3">
    <source>
        <dbReference type="Proteomes" id="UP000282876"/>
    </source>
</evidence>
<sequence length="236" mass="27966">MFLKKIIKYKYSFIVVFCYFLLLYVLRTYHVFYSIVLQCIAIGYFFKKKKILIGLLLILFTLLFKFLLTQKTDQFLARGFNSLAKTSDKILDMFIYASFDPQGVKKQLENTHINIPKSAEEDAANDIIIFERNMEGISDTSEENFIINTEDSLNLKTVLSKASQVKKHNKLKYSNESDKIFIQHNEKELLDNKKFKYIFENTVCKVYLTEEKFSNLFKQFYVHLLTDDEDKMYIPF</sequence>
<keyword evidence="1" id="KW-0472">Membrane</keyword>
<keyword evidence="1" id="KW-0812">Transmembrane</keyword>
<keyword evidence="1" id="KW-1133">Transmembrane helix</keyword>
<protein>
    <submittedName>
        <fullName evidence="2">Uncharacterized protein</fullName>
    </submittedName>
</protein>
<keyword evidence="3" id="KW-1185">Reference proteome</keyword>
<organism evidence="2 3">
    <name type="scientific">Tubulinosema ratisbonensis</name>
    <dbReference type="NCBI Taxonomy" id="291195"/>
    <lineage>
        <taxon>Eukaryota</taxon>
        <taxon>Fungi</taxon>
        <taxon>Fungi incertae sedis</taxon>
        <taxon>Microsporidia</taxon>
        <taxon>Tubulinosematoidea</taxon>
        <taxon>Tubulinosematidae</taxon>
        <taxon>Tubulinosema</taxon>
    </lineage>
</organism>